<comment type="similarity">
    <text evidence="3">Belongs to the choline/ethanolamine kinase family.</text>
</comment>
<dbReference type="CDD" id="cd05156">
    <property type="entry name" value="ChoK_euk"/>
    <property type="match status" value="1"/>
</dbReference>
<proteinExistence type="inferred from homology"/>
<keyword evidence="2" id="KW-1208">Phospholipid metabolism</keyword>
<evidence type="ECO:0000256" key="2">
    <source>
        <dbReference type="ARBA" id="ARBA00023264"/>
    </source>
</evidence>
<keyword evidence="1" id="KW-0443">Lipid metabolism</keyword>
<dbReference type="PANTHER" id="PTHR22603">
    <property type="entry name" value="CHOLINE/ETHANOALAMINE KINASE"/>
    <property type="match status" value="1"/>
</dbReference>
<keyword evidence="5" id="KW-0418">Kinase</keyword>
<feature type="compositionally biased region" description="Basic and acidic residues" evidence="4">
    <location>
        <begin position="66"/>
        <end position="76"/>
    </location>
</feature>
<dbReference type="InterPro" id="IPR011009">
    <property type="entry name" value="Kinase-like_dom_sf"/>
</dbReference>
<dbReference type="FunCoup" id="A0A194RJ09">
    <property type="interactions" value="367"/>
</dbReference>
<dbReference type="InParanoid" id="A0A194RJ09"/>
<dbReference type="GO" id="GO:0005737">
    <property type="term" value="C:cytoplasm"/>
    <property type="evidence" value="ECO:0007669"/>
    <property type="project" value="TreeGrafter"/>
</dbReference>
<keyword evidence="1" id="KW-0594">Phospholipid biosynthesis</keyword>
<dbReference type="Pfam" id="PF01633">
    <property type="entry name" value="Choline_kinase"/>
    <property type="match status" value="1"/>
</dbReference>
<feature type="compositionally biased region" description="Low complexity" evidence="4">
    <location>
        <begin position="117"/>
        <end position="137"/>
    </location>
</feature>
<evidence type="ECO:0000256" key="4">
    <source>
        <dbReference type="SAM" id="MobiDB-lite"/>
    </source>
</evidence>
<evidence type="ECO:0000313" key="5">
    <source>
        <dbReference type="EMBL" id="KPJ17424.1"/>
    </source>
</evidence>
<keyword evidence="6" id="KW-1185">Reference proteome</keyword>
<protein>
    <submittedName>
        <fullName evidence="5">Choline/ethanolamine kinase</fullName>
    </submittedName>
</protein>
<evidence type="ECO:0000313" key="6">
    <source>
        <dbReference type="Proteomes" id="UP000053240"/>
    </source>
</evidence>
<gene>
    <name evidence="5" type="ORF">RR48_08610</name>
</gene>
<evidence type="ECO:0000256" key="3">
    <source>
        <dbReference type="ARBA" id="ARBA00038211"/>
    </source>
</evidence>
<dbReference type="GO" id="GO:0004103">
    <property type="term" value="F:choline kinase activity"/>
    <property type="evidence" value="ECO:0007669"/>
    <property type="project" value="TreeGrafter"/>
</dbReference>
<dbReference type="GO" id="GO:0006646">
    <property type="term" value="P:phosphatidylethanolamine biosynthetic process"/>
    <property type="evidence" value="ECO:0007669"/>
    <property type="project" value="TreeGrafter"/>
</dbReference>
<keyword evidence="5" id="KW-0808">Transferase</keyword>
<feature type="compositionally biased region" description="Basic and acidic residues" evidence="4">
    <location>
        <begin position="95"/>
        <end position="104"/>
    </location>
</feature>
<dbReference type="EMBL" id="KQ460152">
    <property type="protein sequence ID" value="KPJ17424.1"/>
    <property type="molecule type" value="Genomic_DNA"/>
</dbReference>
<organism evidence="5 6">
    <name type="scientific">Papilio machaon</name>
    <name type="common">Old World swallowtail butterfly</name>
    <dbReference type="NCBI Taxonomy" id="76193"/>
    <lineage>
        <taxon>Eukaryota</taxon>
        <taxon>Metazoa</taxon>
        <taxon>Ecdysozoa</taxon>
        <taxon>Arthropoda</taxon>
        <taxon>Hexapoda</taxon>
        <taxon>Insecta</taxon>
        <taxon>Pterygota</taxon>
        <taxon>Neoptera</taxon>
        <taxon>Endopterygota</taxon>
        <taxon>Lepidoptera</taxon>
        <taxon>Glossata</taxon>
        <taxon>Ditrysia</taxon>
        <taxon>Papilionoidea</taxon>
        <taxon>Papilionidae</taxon>
        <taxon>Papilioninae</taxon>
        <taxon>Papilio</taxon>
    </lineage>
</organism>
<name>A0A194RJ09_PAPMA</name>
<dbReference type="AlphaFoldDB" id="A0A194RJ09"/>
<evidence type="ECO:0000256" key="1">
    <source>
        <dbReference type="ARBA" id="ARBA00023209"/>
    </source>
</evidence>
<sequence length="731" mass="84310">MAGYRWVELPQTLETKSRTRRSSIQRISDKRSPNQGSNNRRSPERRNFRQSSSERSNSRRRSSSRRSFDQRSPDRSRSRRRSKRRNSEQLGSRQRSHDQSKTELRCNFQSPVRFGCRQQSSSRRSDQSSPGGRSPGRLSADQNIPGRRSPKRRSSERRNSDRQISGQRIPHGFHTAFDDMRDEMQIFLDRMNFCNCPTGSKDKLAKAEKGLRVWKLQMCGTEEEMREVAGRICRNYLHGAWKSVKPSELIFRRIRSVERKKENISSARYTSPPRGSEPTPTLIGKSATEAALGYGQVERTPSGGLSNFLYYVALPDDATKLGGYLRRENSPDAEPDAAGIKFPGKSMGRLGSFSIEEPTKVLLRIYGQVHGERAMDAIVTESVIFTLLSERRLGPKLHGVFSGGRIEEYIPARPLLTRELAEPALSMKIAEKTAAIHSMDVPLSKEPNWLWKTMAKWLRTVRSERLTKYAIGKNEEEEEIIKRLKTVDFENEIEWLKKFIASIESPVVFCHNDLQEGNILLLEDVQPTTEDDISADYVQTYSVDAPQSDKENNHTRLEPLAQFEDTNTSDSVTSHISDSGEPKLVLIDFEYCAYNYRGFDIANHLQEWAYDYTNPEPPFYYENQENWPNLEQKEIFIKEYLKHYFTSPSESKEPSIDDINQLLTEVEAFALASHLFWSLWSIVNASKSQIPFGYWEYGLSRVETYLRLKQEVIKKEKFGFPQKRKICEVDI</sequence>
<dbReference type="SUPFAM" id="SSF56112">
    <property type="entry name" value="Protein kinase-like (PK-like)"/>
    <property type="match status" value="1"/>
</dbReference>
<dbReference type="GO" id="GO:0004305">
    <property type="term" value="F:ethanolamine kinase activity"/>
    <property type="evidence" value="ECO:0007669"/>
    <property type="project" value="TreeGrafter"/>
</dbReference>
<dbReference type="Proteomes" id="UP000053240">
    <property type="component" value="Unassembled WGS sequence"/>
</dbReference>
<dbReference type="Gene3D" id="3.90.1200.10">
    <property type="match status" value="1"/>
</dbReference>
<dbReference type="PANTHER" id="PTHR22603:SF93">
    <property type="entry name" value="RE24176P"/>
    <property type="match status" value="1"/>
</dbReference>
<dbReference type="STRING" id="76193.A0A194RJ09"/>
<dbReference type="Gene3D" id="3.30.200.20">
    <property type="entry name" value="Phosphorylase Kinase, domain 1"/>
    <property type="match status" value="1"/>
</dbReference>
<accession>A0A194RJ09</accession>
<reference evidence="5 6" key="1">
    <citation type="journal article" date="2015" name="Nat. Commun.">
        <title>Outbred genome sequencing and CRISPR/Cas9 gene editing in butterflies.</title>
        <authorList>
            <person name="Li X."/>
            <person name="Fan D."/>
            <person name="Zhang W."/>
            <person name="Liu G."/>
            <person name="Zhang L."/>
            <person name="Zhao L."/>
            <person name="Fang X."/>
            <person name="Chen L."/>
            <person name="Dong Y."/>
            <person name="Chen Y."/>
            <person name="Ding Y."/>
            <person name="Zhao R."/>
            <person name="Feng M."/>
            <person name="Zhu Y."/>
            <person name="Feng Y."/>
            <person name="Jiang X."/>
            <person name="Zhu D."/>
            <person name="Xiang H."/>
            <person name="Feng X."/>
            <person name="Li S."/>
            <person name="Wang J."/>
            <person name="Zhang G."/>
            <person name="Kronforst M.R."/>
            <person name="Wang W."/>
        </authorList>
    </citation>
    <scope>NUCLEOTIDE SEQUENCE [LARGE SCALE GENOMIC DNA]</scope>
    <source>
        <strain evidence="5">Ya'a_city_454_Pm</strain>
        <tissue evidence="5">Whole body</tissue>
    </source>
</reference>
<keyword evidence="1" id="KW-0444">Lipid biosynthesis</keyword>
<feature type="region of interest" description="Disordered" evidence="4">
    <location>
        <begin position="1"/>
        <end position="173"/>
    </location>
</feature>